<sequence>MLPFSLICSAQTALLPVPQRAALVAANAALNARFLQLTCYLTDVLRLSGKQAREVRRATLTEL</sequence>
<evidence type="ECO:0000313" key="2">
    <source>
        <dbReference type="Proteomes" id="UP000019423"/>
    </source>
</evidence>
<dbReference type="HOGENOM" id="CLU_2879795_0_0_10"/>
<dbReference type="AlphaFoldDB" id="W8EW68"/>
<gene>
    <name evidence="1" type="ORF">Hsw_0392</name>
</gene>
<accession>W8EW68</accession>
<dbReference type="PATRIC" id="fig|1227739.3.peg.658"/>
<dbReference type="RefSeq" id="WP_044000830.1">
    <property type="nucleotide sequence ID" value="NZ_CP007145.1"/>
</dbReference>
<dbReference type="OrthoDB" id="887286at2"/>
<name>W8EW68_9BACT</name>
<protein>
    <submittedName>
        <fullName evidence="1">Uncharacterized protein</fullName>
    </submittedName>
</protein>
<reference evidence="1 2" key="1">
    <citation type="submission" date="2014-01" db="EMBL/GenBank/DDBJ databases">
        <title>Complete genome sequence of ionizing-radiation resistance bacterium Hymenobacter swuensis DY53.</title>
        <authorList>
            <person name="Jung J.-H."/>
            <person name="Jeong S.-W."/>
            <person name="Joe M.-H."/>
            <person name="Cho y.-j."/>
            <person name="Kim M.-K."/>
            <person name="Lim S.-Y."/>
        </authorList>
    </citation>
    <scope>NUCLEOTIDE SEQUENCE [LARGE SCALE GENOMIC DNA]</scope>
    <source>
        <strain evidence="1 2">DY53</strain>
    </source>
</reference>
<dbReference type="EMBL" id="CP007145">
    <property type="protein sequence ID" value="AHJ95987.1"/>
    <property type="molecule type" value="Genomic_DNA"/>
</dbReference>
<dbReference type="KEGG" id="hsw:Hsw_0392"/>
<proteinExistence type="predicted"/>
<evidence type="ECO:0000313" key="1">
    <source>
        <dbReference type="EMBL" id="AHJ95987.1"/>
    </source>
</evidence>
<keyword evidence="2" id="KW-1185">Reference proteome</keyword>
<dbReference type="Proteomes" id="UP000019423">
    <property type="component" value="Chromosome"/>
</dbReference>
<organism evidence="1 2">
    <name type="scientific">Hymenobacter swuensis DY53</name>
    <dbReference type="NCBI Taxonomy" id="1227739"/>
    <lineage>
        <taxon>Bacteria</taxon>
        <taxon>Pseudomonadati</taxon>
        <taxon>Bacteroidota</taxon>
        <taxon>Cytophagia</taxon>
        <taxon>Cytophagales</taxon>
        <taxon>Hymenobacteraceae</taxon>
        <taxon>Hymenobacter</taxon>
    </lineage>
</organism>